<dbReference type="EMBL" id="BFEA01000182">
    <property type="protein sequence ID" value="GBG73364.1"/>
    <property type="molecule type" value="Genomic_DNA"/>
</dbReference>
<proteinExistence type="predicted"/>
<evidence type="ECO:0000256" key="1">
    <source>
        <dbReference type="SAM" id="MobiDB-lite"/>
    </source>
</evidence>
<dbReference type="Gramene" id="GBG73364">
    <property type="protein sequence ID" value="GBG73364"/>
    <property type="gene ID" value="CBR_g16078"/>
</dbReference>
<comment type="caution">
    <text evidence="2">The sequence shown here is derived from an EMBL/GenBank/DDBJ whole genome shotgun (WGS) entry which is preliminary data.</text>
</comment>
<keyword evidence="3" id="KW-1185">Reference proteome</keyword>
<dbReference type="AlphaFoldDB" id="A0A388KTH5"/>
<feature type="compositionally biased region" description="Basic and acidic residues" evidence="1">
    <location>
        <begin position="289"/>
        <end position="300"/>
    </location>
</feature>
<feature type="compositionally biased region" description="Basic and acidic residues" evidence="1">
    <location>
        <begin position="260"/>
        <end position="269"/>
    </location>
</feature>
<evidence type="ECO:0000313" key="2">
    <source>
        <dbReference type="EMBL" id="GBG73364.1"/>
    </source>
</evidence>
<gene>
    <name evidence="2" type="ORF">CBR_g16078</name>
</gene>
<feature type="compositionally biased region" description="Acidic residues" evidence="1">
    <location>
        <begin position="215"/>
        <end position="259"/>
    </location>
</feature>
<feature type="region of interest" description="Disordered" evidence="1">
    <location>
        <begin position="194"/>
        <end position="369"/>
    </location>
</feature>
<name>A0A388KTH5_CHABU</name>
<sequence length="369" mass="41429">MSFLTERVLGEHLLAPRDDISAIRQVHHPRLSPDSLWFVQFFNTTGVYAPAEFRFVAHNQAFVLAEASAYQQLSIPGVSHVSTIVVFSGYISTVDPLRHTAIRVSLRKWGEQLAAKWNQWLARHSDNLVVTDSINVGGLRTSRRKPAVWSACLEDLTGGGSYPSRVEYLKPRGIIDVLFFSPRTAVEERVVAEKVEVEDESEEETLKEEGSYSEYSEEEPEEEDEEEEQEGQLEEEEESEWETLGEEADCAEAPEEDPEAAARRREEIAVGKQPLEFASGADLPISNDPTKDPEPPKNDGGDPTAETSSAPACRRRSRSRSRPPIPQFEHVSMRAIGLRSRSLSHRPLELPHPPPDYHPGLFPPEPLPY</sequence>
<organism evidence="2 3">
    <name type="scientific">Chara braunii</name>
    <name type="common">Braun's stonewort</name>
    <dbReference type="NCBI Taxonomy" id="69332"/>
    <lineage>
        <taxon>Eukaryota</taxon>
        <taxon>Viridiplantae</taxon>
        <taxon>Streptophyta</taxon>
        <taxon>Charophyceae</taxon>
        <taxon>Charales</taxon>
        <taxon>Characeae</taxon>
        <taxon>Chara</taxon>
    </lineage>
</organism>
<reference evidence="2 3" key="1">
    <citation type="journal article" date="2018" name="Cell">
        <title>The Chara Genome: Secondary Complexity and Implications for Plant Terrestrialization.</title>
        <authorList>
            <person name="Nishiyama T."/>
            <person name="Sakayama H."/>
            <person name="Vries J.D."/>
            <person name="Buschmann H."/>
            <person name="Saint-Marcoux D."/>
            <person name="Ullrich K.K."/>
            <person name="Haas F.B."/>
            <person name="Vanderstraeten L."/>
            <person name="Becker D."/>
            <person name="Lang D."/>
            <person name="Vosolsobe S."/>
            <person name="Rombauts S."/>
            <person name="Wilhelmsson P.K.I."/>
            <person name="Janitza P."/>
            <person name="Kern R."/>
            <person name="Heyl A."/>
            <person name="Rumpler F."/>
            <person name="Villalobos L.I.A.C."/>
            <person name="Clay J.M."/>
            <person name="Skokan R."/>
            <person name="Toyoda A."/>
            <person name="Suzuki Y."/>
            <person name="Kagoshima H."/>
            <person name="Schijlen E."/>
            <person name="Tajeshwar N."/>
            <person name="Catarino B."/>
            <person name="Hetherington A.J."/>
            <person name="Saltykova A."/>
            <person name="Bonnot C."/>
            <person name="Breuninger H."/>
            <person name="Symeonidi A."/>
            <person name="Radhakrishnan G.V."/>
            <person name="Van Nieuwerburgh F."/>
            <person name="Deforce D."/>
            <person name="Chang C."/>
            <person name="Karol K.G."/>
            <person name="Hedrich R."/>
            <person name="Ulvskov P."/>
            <person name="Glockner G."/>
            <person name="Delwiche C.F."/>
            <person name="Petrasek J."/>
            <person name="Van de Peer Y."/>
            <person name="Friml J."/>
            <person name="Beilby M."/>
            <person name="Dolan L."/>
            <person name="Kohara Y."/>
            <person name="Sugano S."/>
            <person name="Fujiyama A."/>
            <person name="Delaux P.-M."/>
            <person name="Quint M."/>
            <person name="TheiBen G."/>
            <person name="Hagemann M."/>
            <person name="Harholt J."/>
            <person name="Dunand C."/>
            <person name="Zachgo S."/>
            <person name="Langdale J."/>
            <person name="Maumus F."/>
            <person name="Straeten D.V.D."/>
            <person name="Gould S.B."/>
            <person name="Rensing S.A."/>
        </authorList>
    </citation>
    <scope>NUCLEOTIDE SEQUENCE [LARGE SCALE GENOMIC DNA]</scope>
    <source>
        <strain evidence="2 3">S276</strain>
    </source>
</reference>
<feature type="compositionally biased region" description="Acidic residues" evidence="1">
    <location>
        <begin position="196"/>
        <end position="206"/>
    </location>
</feature>
<feature type="compositionally biased region" description="Pro residues" evidence="1">
    <location>
        <begin position="350"/>
        <end position="369"/>
    </location>
</feature>
<accession>A0A388KTH5</accession>
<evidence type="ECO:0000313" key="3">
    <source>
        <dbReference type="Proteomes" id="UP000265515"/>
    </source>
</evidence>
<dbReference type="Proteomes" id="UP000265515">
    <property type="component" value="Unassembled WGS sequence"/>
</dbReference>
<protein>
    <submittedName>
        <fullName evidence="2">Uncharacterized protein</fullName>
    </submittedName>
</protein>